<dbReference type="AlphaFoldDB" id="M2RYI0"/>
<gene>
    <name evidence="2" type="ORF">EHI5A_094100</name>
</gene>
<evidence type="ECO:0000256" key="1">
    <source>
        <dbReference type="SAM" id="MobiDB-lite"/>
    </source>
</evidence>
<name>M2RYI0_ENTHI</name>
<reference evidence="2 3" key="1">
    <citation type="submission" date="2013-02" db="EMBL/GenBank/DDBJ databases">
        <authorList>
            <person name="Hannick L."/>
            <person name="Zafar N."/>
            <person name="Lorenzi H."/>
            <person name="Ali I.A."/>
            <person name="Petri W.P."/>
            <person name="Caler E."/>
        </authorList>
    </citation>
    <scope>NUCLEOTIDE SEQUENCE [LARGE SCALE GENOMIC DNA]</scope>
    <source>
        <strain evidence="2 3">KU27</strain>
    </source>
</reference>
<evidence type="ECO:0000313" key="2">
    <source>
        <dbReference type="EMBL" id="EMD44041.1"/>
    </source>
</evidence>
<organism evidence="2 3">
    <name type="scientific">Entamoeba histolytica KU27</name>
    <dbReference type="NCBI Taxonomy" id="885311"/>
    <lineage>
        <taxon>Eukaryota</taxon>
        <taxon>Amoebozoa</taxon>
        <taxon>Evosea</taxon>
        <taxon>Archamoebae</taxon>
        <taxon>Mastigamoebida</taxon>
        <taxon>Entamoebidae</taxon>
        <taxon>Entamoeba</taxon>
    </lineage>
</organism>
<sequence>MQDGISFSIEALMDQLVEVVSELILITKYTTDGPKEKEEDAQLECKIKEMMKKNSEKDPTYKRLAKIRKEFMENKEKNDRLFKRALEFDKFNESKPTFNEFNMNNHKTNTPTKDRRKRATTLTNSTPMKKEIMQLL</sequence>
<dbReference type="Proteomes" id="UP000011755">
    <property type="component" value="Unassembled WGS sequence"/>
</dbReference>
<accession>M2RYI0</accession>
<evidence type="ECO:0000313" key="3">
    <source>
        <dbReference type="Proteomes" id="UP000011755"/>
    </source>
</evidence>
<dbReference type="VEuPathDB" id="AmoebaDB:EHI5A_094100"/>
<protein>
    <submittedName>
        <fullName evidence="2">Serine/threonine protein phosphatase catalytic subunit, putative</fullName>
    </submittedName>
</protein>
<feature type="region of interest" description="Disordered" evidence="1">
    <location>
        <begin position="97"/>
        <end position="136"/>
    </location>
</feature>
<proteinExistence type="predicted"/>
<dbReference type="EMBL" id="KB445154">
    <property type="protein sequence ID" value="EMD44041.1"/>
    <property type="molecule type" value="Genomic_DNA"/>
</dbReference>
<feature type="compositionally biased region" description="Polar residues" evidence="1">
    <location>
        <begin position="97"/>
        <end position="111"/>
    </location>
</feature>